<dbReference type="Proteomes" id="UP000281431">
    <property type="component" value="Unassembled WGS sequence"/>
</dbReference>
<reference evidence="4 5" key="1">
    <citation type="submission" date="2018-10" db="EMBL/GenBank/DDBJ databases">
        <title>Natrarchaeobius chitinivorans gen. nov., sp. nov., and Natrarchaeobius haloalkaliphilus sp. nov., alkaliphilic, chitin-utilizing haloarchaea from hypersaline alkaline lakes.</title>
        <authorList>
            <person name="Sorokin D.Y."/>
            <person name="Elcheninov A.G."/>
            <person name="Kostrikina N.A."/>
            <person name="Bale N.J."/>
            <person name="Sinninghe Damste J.S."/>
            <person name="Khijniak T.V."/>
            <person name="Kublanov I.V."/>
            <person name="Toshchakov S.V."/>
        </authorList>
    </citation>
    <scope>NUCLEOTIDE SEQUENCE [LARGE SCALE GENOMIC DNA]</scope>
    <source>
        <strain evidence="4 5">AArcht7</strain>
    </source>
</reference>
<dbReference type="Pfam" id="PF13559">
    <property type="entry name" value="DUF4129"/>
    <property type="match status" value="1"/>
</dbReference>
<keyword evidence="2" id="KW-0812">Transmembrane</keyword>
<evidence type="ECO:0000313" key="4">
    <source>
        <dbReference type="EMBL" id="RQG98340.1"/>
    </source>
</evidence>
<keyword evidence="5" id="KW-1185">Reference proteome</keyword>
<dbReference type="EMBL" id="REFZ01000016">
    <property type="protein sequence ID" value="RQG98340.1"/>
    <property type="molecule type" value="Genomic_DNA"/>
</dbReference>
<organism evidence="4 5">
    <name type="scientific">Natrarchaeobius chitinivorans</name>
    <dbReference type="NCBI Taxonomy" id="1679083"/>
    <lineage>
        <taxon>Archaea</taxon>
        <taxon>Methanobacteriati</taxon>
        <taxon>Methanobacteriota</taxon>
        <taxon>Stenosarchaea group</taxon>
        <taxon>Halobacteria</taxon>
        <taxon>Halobacteriales</taxon>
        <taxon>Natrialbaceae</taxon>
        <taxon>Natrarchaeobius</taxon>
    </lineage>
</organism>
<feature type="region of interest" description="Disordered" evidence="1">
    <location>
        <begin position="32"/>
        <end position="51"/>
    </location>
</feature>
<evidence type="ECO:0000256" key="1">
    <source>
        <dbReference type="SAM" id="MobiDB-lite"/>
    </source>
</evidence>
<sequence>MSRSRAAVRIAIALVGIAAVAMAAATITSTIEPAGSDGHGGEETGSPIGIPQEEPAETALEVPAVVEYLLFALVILLAAVAAWYFIAHRRELVKTIAVVLAVSLLLAAIVYALLRSNLWESVPSPQPMEEPNESLGGQPGDGDDQRRQPFSVGPLVVLLAVLTAIFAGAIAWSDRNDRTAPREDDGVEPADAAEGSRAEVGAAAGRAAERIESSDDVDNEVYRAWLEMTRPLEVDRPDSSTPGEFAAAAVETGLAREDVDELTSLFESVRYGDRETTDERERRAVTVLRRIEAEYADADDRTDGETP</sequence>
<name>A0A3N6MLW2_NATCH</name>
<feature type="compositionally biased region" description="Low complexity" evidence="1">
    <location>
        <begin position="192"/>
        <end position="206"/>
    </location>
</feature>
<feature type="transmembrane region" description="Helical" evidence="2">
    <location>
        <begin position="152"/>
        <end position="172"/>
    </location>
</feature>
<dbReference type="InterPro" id="IPR025403">
    <property type="entry name" value="TgpA-like_C"/>
</dbReference>
<dbReference type="OrthoDB" id="206550at2157"/>
<dbReference type="AlphaFoldDB" id="A0A3N6MLW2"/>
<evidence type="ECO:0000256" key="2">
    <source>
        <dbReference type="SAM" id="Phobius"/>
    </source>
</evidence>
<proteinExistence type="predicted"/>
<accession>A0A3N6MLW2</accession>
<feature type="domain" description="Protein-glutamine gamma-glutamyltransferase-like C-terminal" evidence="3">
    <location>
        <begin position="222"/>
        <end position="289"/>
    </location>
</feature>
<keyword evidence="2" id="KW-1133">Transmembrane helix</keyword>
<comment type="caution">
    <text evidence="4">The sequence shown here is derived from an EMBL/GenBank/DDBJ whole genome shotgun (WGS) entry which is preliminary data.</text>
</comment>
<gene>
    <name evidence="4" type="ORF">EA472_18190</name>
</gene>
<feature type="region of interest" description="Disordered" evidence="1">
    <location>
        <begin position="123"/>
        <end position="146"/>
    </location>
</feature>
<protein>
    <submittedName>
        <fullName evidence="4">DUF4129 domain-containing protein</fullName>
    </submittedName>
</protein>
<evidence type="ECO:0000259" key="3">
    <source>
        <dbReference type="Pfam" id="PF13559"/>
    </source>
</evidence>
<feature type="transmembrane region" description="Helical" evidence="2">
    <location>
        <begin position="68"/>
        <end position="86"/>
    </location>
</feature>
<feature type="transmembrane region" description="Helical" evidence="2">
    <location>
        <begin position="93"/>
        <end position="114"/>
    </location>
</feature>
<keyword evidence="2" id="KW-0472">Membrane</keyword>
<feature type="region of interest" description="Disordered" evidence="1">
    <location>
        <begin position="177"/>
        <end position="213"/>
    </location>
</feature>
<evidence type="ECO:0000313" key="5">
    <source>
        <dbReference type="Proteomes" id="UP000281431"/>
    </source>
</evidence>